<evidence type="ECO:0000256" key="5">
    <source>
        <dbReference type="ARBA" id="ARBA00022737"/>
    </source>
</evidence>
<evidence type="ECO:0000256" key="4">
    <source>
        <dbReference type="ARBA" id="ARBA00022729"/>
    </source>
</evidence>
<gene>
    <name evidence="12" type="ORF">EUGRSUZ_F00057</name>
</gene>
<dbReference type="OMA" id="CHWAYVE"/>
<evidence type="ECO:0000259" key="11">
    <source>
        <dbReference type="Pfam" id="PF08263"/>
    </source>
</evidence>
<dbReference type="InterPro" id="IPR013210">
    <property type="entry name" value="LRR_N_plant-typ"/>
</dbReference>
<evidence type="ECO:0000256" key="8">
    <source>
        <dbReference type="ARBA" id="ARBA00023170"/>
    </source>
</evidence>
<dbReference type="Pfam" id="PF08263">
    <property type="entry name" value="LRRNT_2"/>
    <property type="match status" value="1"/>
</dbReference>
<evidence type="ECO:0000256" key="6">
    <source>
        <dbReference type="ARBA" id="ARBA00022989"/>
    </source>
</evidence>
<dbReference type="Gramene" id="KCW66228">
    <property type="protein sequence ID" value="KCW66228"/>
    <property type="gene ID" value="EUGRSUZ_F00057"/>
</dbReference>
<evidence type="ECO:0000256" key="1">
    <source>
        <dbReference type="ARBA" id="ARBA00004479"/>
    </source>
</evidence>
<dbReference type="EMBL" id="KK198758">
    <property type="protein sequence ID" value="KCW66228.1"/>
    <property type="molecule type" value="Genomic_DNA"/>
</dbReference>
<evidence type="ECO:0000256" key="3">
    <source>
        <dbReference type="ARBA" id="ARBA00022692"/>
    </source>
</evidence>
<dbReference type="PANTHER" id="PTHR48063">
    <property type="entry name" value="LRR RECEPTOR-LIKE KINASE"/>
    <property type="match status" value="1"/>
</dbReference>
<dbReference type="InterPro" id="IPR046956">
    <property type="entry name" value="RLP23-like"/>
</dbReference>
<feature type="chain" id="PRO_5001568730" description="Leucine-rich repeat-containing N-terminal plant-type domain-containing protein" evidence="10">
    <location>
        <begin position="25"/>
        <end position="159"/>
    </location>
</feature>
<keyword evidence="2" id="KW-0433">Leucine-rich repeat</keyword>
<dbReference type="AlphaFoldDB" id="A0A059BJD8"/>
<sequence>MKCLLLYTWTWALAVLMGSRRSMGCLEEERIALLNIEAAFYPPNGSSFLSRRHNSLGDCCHWAYVECDNTTLRVTRLYLSGTHGWKLGEFGWEREESRPWVIDASLFLPLEELQVLDLSGNSLLGNSLSLPPLPLPPSSYFNRLLFEHGKNVILWCYKL</sequence>
<dbReference type="InParanoid" id="A0A059BJD8"/>
<keyword evidence="4 10" id="KW-0732">Signal</keyword>
<keyword evidence="5" id="KW-0677">Repeat</keyword>
<keyword evidence="8" id="KW-0675">Receptor</keyword>
<dbReference type="Gene3D" id="3.80.10.10">
    <property type="entry name" value="Ribonuclease Inhibitor"/>
    <property type="match status" value="1"/>
</dbReference>
<keyword evidence="6" id="KW-1133">Transmembrane helix</keyword>
<dbReference type="InterPro" id="IPR032675">
    <property type="entry name" value="LRR_dom_sf"/>
</dbReference>
<comment type="subcellular location">
    <subcellularLocation>
        <location evidence="1">Membrane</location>
        <topology evidence="1">Single-pass type I membrane protein</topology>
    </subcellularLocation>
</comment>
<feature type="signal peptide" evidence="10">
    <location>
        <begin position="1"/>
        <end position="24"/>
    </location>
</feature>
<keyword evidence="7" id="KW-0472">Membrane</keyword>
<evidence type="ECO:0000256" key="10">
    <source>
        <dbReference type="SAM" id="SignalP"/>
    </source>
</evidence>
<evidence type="ECO:0000313" key="12">
    <source>
        <dbReference type="EMBL" id="KCW66228.1"/>
    </source>
</evidence>
<proteinExistence type="predicted"/>
<keyword evidence="9" id="KW-0325">Glycoprotein</keyword>
<protein>
    <recommendedName>
        <fullName evidence="11">Leucine-rich repeat-containing N-terminal plant-type domain-containing protein</fullName>
    </recommendedName>
</protein>
<evidence type="ECO:0000256" key="7">
    <source>
        <dbReference type="ARBA" id="ARBA00023136"/>
    </source>
</evidence>
<dbReference type="eggNOG" id="KOG0619">
    <property type="taxonomic scope" value="Eukaryota"/>
</dbReference>
<evidence type="ECO:0000256" key="2">
    <source>
        <dbReference type="ARBA" id="ARBA00022614"/>
    </source>
</evidence>
<reference evidence="12" key="1">
    <citation type="submission" date="2013-07" db="EMBL/GenBank/DDBJ databases">
        <title>The genome of Eucalyptus grandis.</title>
        <authorList>
            <person name="Schmutz J."/>
            <person name="Hayes R."/>
            <person name="Myburg A."/>
            <person name="Tuskan G."/>
            <person name="Grattapaglia D."/>
            <person name="Rokhsar D.S."/>
        </authorList>
    </citation>
    <scope>NUCLEOTIDE SEQUENCE</scope>
    <source>
        <tissue evidence="12">Leaf extractions</tissue>
    </source>
</reference>
<dbReference type="GO" id="GO:0016020">
    <property type="term" value="C:membrane"/>
    <property type="evidence" value="ECO:0007669"/>
    <property type="project" value="UniProtKB-SubCell"/>
</dbReference>
<keyword evidence="3" id="KW-0812">Transmembrane</keyword>
<feature type="domain" description="Leucine-rich repeat-containing N-terminal plant-type" evidence="11">
    <location>
        <begin position="27"/>
        <end position="68"/>
    </location>
</feature>
<dbReference type="PANTHER" id="PTHR48063:SF112">
    <property type="entry name" value="RECEPTOR LIKE PROTEIN 30-LIKE"/>
    <property type="match status" value="1"/>
</dbReference>
<name>A0A059BJD8_EUCGR</name>
<accession>A0A059BJD8</accession>
<organism evidence="12">
    <name type="scientific">Eucalyptus grandis</name>
    <name type="common">Flooded gum</name>
    <dbReference type="NCBI Taxonomy" id="71139"/>
    <lineage>
        <taxon>Eukaryota</taxon>
        <taxon>Viridiplantae</taxon>
        <taxon>Streptophyta</taxon>
        <taxon>Embryophyta</taxon>
        <taxon>Tracheophyta</taxon>
        <taxon>Spermatophyta</taxon>
        <taxon>Magnoliopsida</taxon>
        <taxon>eudicotyledons</taxon>
        <taxon>Gunneridae</taxon>
        <taxon>Pentapetalae</taxon>
        <taxon>rosids</taxon>
        <taxon>malvids</taxon>
        <taxon>Myrtales</taxon>
        <taxon>Myrtaceae</taxon>
        <taxon>Myrtoideae</taxon>
        <taxon>Eucalypteae</taxon>
        <taxon>Eucalyptus</taxon>
    </lineage>
</organism>
<evidence type="ECO:0000256" key="9">
    <source>
        <dbReference type="ARBA" id="ARBA00023180"/>
    </source>
</evidence>